<dbReference type="InterPro" id="IPR050749">
    <property type="entry name" value="Glycosyl_Hydrolase_47"/>
</dbReference>
<evidence type="ECO:0000313" key="11">
    <source>
        <dbReference type="EMBL" id="CZR67213.1"/>
    </source>
</evidence>
<evidence type="ECO:0000256" key="4">
    <source>
        <dbReference type="ARBA" id="ARBA00022801"/>
    </source>
</evidence>
<dbReference type="Gene3D" id="1.50.10.10">
    <property type="match status" value="1"/>
</dbReference>
<protein>
    <recommendedName>
        <fullName evidence="9">alpha-1,2-Mannosidase</fullName>
        <ecNumber evidence="9">3.2.1.-</ecNumber>
    </recommendedName>
</protein>
<evidence type="ECO:0000256" key="10">
    <source>
        <dbReference type="SAM" id="Phobius"/>
    </source>
</evidence>
<comment type="similarity">
    <text evidence="3 9">Belongs to the glycosyl hydrolase 47 family.</text>
</comment>
<dbReference type="PANTHER" id="PTHR11742:SF49">
    <property type="entry name" value="ALPHA-1,2-MANNOSIDASE"/>
    <property type="match status" value="1"/>
</dbReference>
<evidence type="ECO:0000256" key="1">
    <source>
        <dbReference type="ARBA" id="ARBA00001913"/>
    </source>
</evidence>
<dbReference type="PANTHER" id="PTHR11742">
    <property type="entry name" value="MANNOSYL-OLIGOSACCHARIDE ALPHA-1,2-MANNOSIDASE-RELATED"/>
    <property type="match status" value="1"/>
</dbReference>
<evidence type="ECO:0000256" key="6">
    <source>
        <dbReference type="PIRSR" id="PIRSR601382-1"/>
    </source>
</evidence>
<keyword evidence="4 9" id="KW-0378">Hydrolase</keyword>
<accession>A0A1L7XQ97</accession>
<dbReference type="InterPro" id="IPR012341">
    <property type="entry name" value="6hp_glycosidase-like_sf"/>
</dbReference>
<keyword evidence="10" id="KW-1133">Transmembrane helix</keyword>
<organism evidence="11 12">
    <name type="scientific">Phialocephala subalpina</name>
    <dbReference type="NCBI Taxonomy" id="576137"/>
    <lineage>
        <taxon>Eukaryota</taxon>
        <taxon>Fungi</taxon>
        <taxon>Dikarya</taxon>
        <taxon>Ascomycota</taxon>
        <taxon>Pezizomycotina</taxon>
        <taxon>Leotiomycetes</taxon>
        <taxon>Helotiales</taxon>
        <taxon>Mollisiaceae</taxon>
        <taxon>Phialocephala</taxon>
        <taxon>Phialocephala fortinii species complex</taxon>
    </lineage>
</organism>
<dbReference type="EC" id="3.2.1.-" evidence="9"/>
<dbReference type="SUPFAM" id="SSF48225">
    <property type="entry name" value="Seven-hairpin glycosidases"/>
    <property type="match status" value="1"/>
</dbReference>
<sequence length="611" mass="69288">MPAVRRWRVAALTLFCTIGGLYYLTRQPKAWNGYGTYIPALPKVIIPDGHVHWKKLPERYPVSSLIPLPTGRPKAIPQVQVKQPAEDAKAKEVRLQRRDAVKESFLHSWKGYKEHAWLRDEVGPMSGTYKDTFGGWAATLVDALDTLWIMGMKEDFEIAVAAVQQIDFTTTESKDVNVFETTIRYMGGFLAAYDISEGQYPLLLAKAVEVGELLMSCFDTPNRMPITRWDWKKYTEGAAQKAPQRMLVSELGSLSLEFTRLSQLTGDSKYYDSVARIGDEFEKSQNSTQLPGMWPVSIDASLPSFSEDTMFTLGGMSDSLYEYFPKQFLLLGGLLAQPKTLYENFIEVAKEHLFFRVYNPKNENITLSGDIRTKEKEPELLARSQHLTCFTGGMVGLASKIFDRPADLAVAEELTQGCIWAYDSSPNGIMPEIFQALPCKKNHDCTWEEKIWEDAILSNYPSAATTTDEEKRTHAQKVISERRLPKGFTTIDDRRYILRPEAIESVFLMYRMTGKKIYAEAAWRMFQAIEKVSRTPIAAAAIMDITKPAGGSGKDDENEVGVEGQKIDSMESFWLAETLKYFYLCFEEWDVVSLDTFVLNTEAHPLRRPRA</sequence>
<keyword evidence="10" id="KW-0472">Membrane</keyword>
<feature type="active site" description="Proton donor" evidence="6">
    <location>
        <position position="180"/>
    </location>
</feature>
<proteinExistence type="inferred from homology"/>
<dbReference type="EMBL" id="FJOG01000042">
    <property type="protein sequence ID" value="CZR67213.1"/>
    <property type="molecule type" value="Genomic_DNA"/>
</dbReference>
<reference evidence="11 12" key="1">
    <citation type="submission" date="2016-03" db="EMBL/GenBank/DDBJ databases">
        <authorList>
            <person name="Ploux O."/>
        </authorList>
    </citation>
    <scope>NUCLEOTIDE SEQUENCE [LARGE SCALE GENOMIC DNA]</scope>
    <source>
        <strain evidence="11 12">UAMH 11012</strain>
    </source>
</reference>
<dbReference type="GO" id="GO:0004571">
    <property type="term" value="F:mannosyl-oligosaccharide 1,2-alpha-mannosidase activity"/>
    <property type="evidence" value="ECO:0007669"/>
    <property type="project" value="InterPro"/>
</dbReference>
<keyword evidence="9" id="KW-0326">Glycosidase</keyword>
<dbReference type="InterPro" id="IPR001382">
    <property type="entry name" value="Glyco_hydro_47"/>
</dbReference>
<feature type="binding site" evidence="7">
    <location>
        <position position="601"/>
    </location>
    <ligand>
        <name>Ca(2+)</name>
        <dbReference type="ChEBI" id="CHEBI:29108"/>
    </ligand>
</feature>
<dbReference type="Pfam" id="PF01532">
    <property type="entry name" value="Glyco_hydro_47"/>
    <property type="match status" value="1"/>
</dbReference>
<keyword evidence="7" id="KW-0479">Metal-binding</keyword>
<evidence type="ECO:0000256" key="5">
    <source>
        <dbReference type="ARBA" id="ARBA00023157"/>
    </source>
</evidence>
<dbReference type="UniPathway" id="UPA00378"/>
<dbReference type="GO" id="GO:0036503">
    <property type="term" value="P:ERAD pathway"/>
    <property type="evidence" value="ECO:0007669"/>
    <property type="project" value="UniProtKB-ARBA"/>
</dbReference>
<comment type="cofactor">
    <cofactor evidence="1 7">
        <name>Ca(2+)</name>
        <dbReference type="ChEBI" id="CHEBI:29108"/>
    </cofactor>
</comment>
<feature type="disulfide bond" evidence="8">
    <location>
        <begin position="389"/>
        <end position="418"/>
    </location>
</feature>
<dbReference type="PRINTS" id="PR00747">
    <property type="entry name" value="GLYHDRLASE47"/>
</dbReference>
<feature type="transmembrane region" description="Helical" evidence="10">
    <location>
        <begin position="7"/>
        <end position="24"/>
    </location>
</feature>
<evidence type="ECO:0000256" key="3">
    <source>
        <dbReference type="ARBA" id="ARBA00007658"/>
    </source>
</evidence>
<dbReference type="FunFam" id="1.50.10.10:FF:000037">
    <property type="entry name" value="alpha-1,2-Mannosidase"/>
    <property type="match status" value="1"/>
</dbReference>
<dbReference type="OrthoDB" id="8118055at2759"/>
<dbReference type="Proteomes" id="UP000184330">
    <property type="component" value="Unassembled WGS sequence"/>
</dbReference>
<dbReference type="STRING" id="576137.A0A1L7XQ97"/>
<dbReference type="GO" id="GO:0005783">
    <property type="term" value="C:endoplasmic reticulum"/>
    <property type="evidence" value="ECO:0007669"/>
    <property type="project" value="TreeGrafter"/>
</dbReference>
<dbReference type="InterPro" id="IPR036026">
    <property type="entry name" value="Seven-hairpin_glycosidases"/>
</dbReference>
<evidence type="ECO:0000256" key="8">
    <source>
        <dbReference type="PIRSR" id="PIRSR601382-3"/>
    </source>
</evidence>
<feature type="active site" evidence="6">
    <location>
        <position position="501"/>
    </location>
</feature>
<evidence type="ECO:0000256" key="9">
    <source>
        <dbReference type="RuleBase" id="RU361193"/>
    </source>
</evidence>
<comment type="pathway">
    <text evidence="2">Protein modification; protein glycosylation.</text>
</comment>
<keyword evidence="5 8" id="KW-1015">Disulfide bond</keyword>
<keyword evidence="7" id="KW-0106">Calcium</keyword>
<gene>
    <name evidence="11" type="ORF">PAC_17112</name>
</gene>
<keyword evidence="12" id="KW-1185">Reference proteome</keyword>
<feature type="active site" evidence="6">
    <location>
        <position position="318"/>
    </location>
</feature>
<evidence type="ECO:0000313" key="12">
    <source>
        <dbReference type="Proteomes" id="UP000184330"/>
    </source>
</evidence>
<name>A0A1L7XQ97_9HELO</name>
<evidence type="ECO:0000256" key="7">
    <source>
        <dbReference type="PIRSR" id="PIRSR601382-2"/>
    </source>
</evidence>
<evidence type="ECO:0000256" key="2">
    <source>
        <dbReference type="ARBA" id="ARBA00004922"/>
    </source>
</evidence>
<dbReference type="AlphaFoldDB" id="A0A1L7XQ97"/>
<dbReference type="GO" id="GO:0016020">
    <property type="term" value="C:membrane"/>
    <property type="evidence" value="ECO:0007669"/>
    <property type="project" value="InterPro"/>
</dbReference>
<dbReference type="GO" id="GO:0005975">
    <property type="term" value="P:carbohydrate metabolic process"/>
    <property type="evidence" value="ECO:0007669"/>
    <property type="project" value="InterPro"/>
</dbReference>
<feature type="active site" description="Proton donor" evidence="6">
    <location>
        <position position="432"/>
    </location>
</feature>
<dbReference type="GO" id="GO:0005509">
    <property type="term" value="F:calcium ion binding"/>
    <property type="evidence" value="ECO:0007669"/>
    <property type="project" value="InterPro"/>
</dbReference>
<keyword evidence="10" id="KW-0812">Transmembrane</keyword>